<comment type="caution">
    <text evidence="11">The sequence shown here is derived from an EMBL/GenBank/DDBJ whole genome shotgun (WGS) entry which is preliminary data.</text>
</comment>
<organism evidence="11">
    <name type="scientific">marine sediment metagenome</name>
    <dbReference type="NCBI Taxonomy" id="412755"/>
    <lineage>
        <taxon>unclassified sequences</taxon>
        <taxon>metagenomes</taxon>
        <taxon>ecological metagenomes</taxon>
    </lineage>
</organism>
<dbReference type="Pfam" id="PF02870">
    <property type="entry name" value="Methyltransf_1N"/>
    <property type="match status" value="1"/>
</dbReference>
<feature type="domain" description="Methylated-DNA-[protein]-cysteine S-methyltransferase DNA binding" evidence="9">
    <location>
        <begin position="79"/>
        <end position="159"/>
    </location>
</feature>
<reference evidence="11" key="1">
    <citation type="journal article" date="2015" name="Nature">
        <title>Complex archaea that bridge the gap between prokaryotes and eukaryotes.</title>
        <authorList>
            <person name="Spang A."/>
            <person name="Saw J.H."/>
            <person name="Jorgensen S.L."/>
            <person name="Zaremba-Niedzwiedzka K."/>
            <person name="Martijn J."/>
            <person name="Lind A.E."/>
            <person name="van Eijk R."/>
            <person name="Schleper C."/>
            <person name="Guy L."/>
            <person name="Ettema T.J."/>
        </authorList>
    </citation>
    <scope>NUCLEOTIDE SEQUENCE</scope>
</reference>
<dbReference type="InterPro" id="IPR014048">
    <property type="entry name" value="MethylDNA_cys_MeTrfase_DNA-bd"/>
</dbReference>
<dbReference type="FunFam" id="1.10.10.10:FF:000214">
    <property type="entry name" value="Methylated-DNA--protein-cysteine methyltransferase"/>
    <property type="match status" value="1"/>
</dbReference>
<dbReference type="GO" id="GO:0003908">
    <property type="term" value="F:methylated-DNA-[protein]-cysteine S-methyltransferase activity"/>
    <property type="evidence" value="ECO:0007669"/>
    <property type="project" value="UniProtKB-EC"/>
</dbReference>
<keyword evidence="5" id="KW-0808">Transferase</keyword>
<evidence type="ECO:0000256" key="1">
    <source>
        <dbReference type="ARBA" id="ARBA00001286"/>
    </source>
</evidence>
<evidence type="ECO:0000256" key="5">
    <source>
        <dbReference type="ARBA" id="ARBA00022679"/>
    </source>
</evidence>
<feature type="domain" description="Methylguanine DNA methyltransferase ribonuclease-like" evidence="10">
    <location>
        <begin position="10"/>
        <end position="72"/>
    </location>
</feature>
<evidence type="ECO:0000256" key="3">
    <source>
        <dbReference type="ARBA" id="ARBA00011918"/>
    </source>
</evidence>
<keyword evidence="6" id="KW-0227">DNA damage</keyword>
<dbReference type="SUPFAM" id="SSF53155">
    <property type="entry name" value="Methylated DNA-protein cysteine methyltransferase domain"/>
    <property type="match status" value="1"/>
</dbReference>
<accession>A0A0F9U5B2</accession>
<dbReference type="CDD" id="cd06445">
    <property type="entry name" value="ATase"/>
    <property type="match status" value="1"/>
</dbReference>
<dbReference type="GO" id="GO:0006281">
    <property type="term" value="P:DNA repair"/>
    <property type="evidence" value="ECO:0007669"/>
    <property type="project" value="UniProtKB-KW"/>
</dbReference>
<dbReference type="PANTHER" id="PTHR10815">
    <property type="entry name" value="METHYLATED-DNA--PROTEIN-CYSTEINE METHYLTRANSFERASE"/>
    <property type="match status" value="1"/>
</dbReference>
<dbReference type="PROSITE" id="PS00374">
    <property type="entry name" value="MGMT"/>
    <property type="match status" value="1"/>
</dbReference>
<proteinExistence type="inferred from homology"/>
<evidence type="ECO:0000259" key="9">
    <source>
        <dbReference type="Pfam" id="PF01035"/>
    </source>
</evidence>
<dbReference type="Pfam" id="PF01035">
    <property type="entry name" value="DNA_binding_1"/>
    <property type="match status" value="1"/>
</dbReference>
<dbReference type="Gene3D" id="1.10.10.10">
    <property type="entry name" value="Winged helix-like DNA-binding domain superfamily/Winged helix DNA-binding domain"/>
    <property type="match status" value="1"/>
</dbReference>
<dbReference type="NCBIfam" id="TIGR00589">
    <property type="entry name" value="ogt"/>
    <property type="match status" value="1"/>
</dbReference>
<dbReference type="EMBL" id="LAZR01000841">
    <property type="protein sequence ID" value="KKN56491.1"/>
    <property type="molecule type" value="Genomic_DNA"/>
</dbReference>
<protein>
    <recommendedName>
        <fullName evidence="3">methylated-DNA--[protein]-cysteine S-methyltransferase</fullName>
        <ecNumber evidence="3">2.1.1.63</ecNumber>
    </recommendedName>
</protein>
<dbReference type="EC" id="2.1.1.63" evidence="3"/>
<name>A0A0F9U5B2_9ZZZZ</name>
<evidence type="ECO:0000256" key="7">
    <source>
        <dbReference type="ARBA" id="ARBA00023204"/>
    </source>
</evidence>
<comment type="catalytic activity">
    <reaction evidence="1">
        <text>a 4-O-methyl-thymidine in DNA + L-cysteinyl-[protein] = a thymidine in DNA + S-methyl-L-cysteinyl-[protein]</text>
        <dbReference type="Rhea" id="RHEA:53428"/>
        <dbReference type="Rhea" id="RHEA-COMP:10131"/>
        <dbReference type="Rhea" id="RHEA-COMP:10132"/>
        <dbReference type="Rhea" id="RHEA-COMP:13555"/>
        <dbReference type="Rhea" id="RHEA-COMP:13556"/>
        <dbReference type="ChEBI" id="CHEBI:29950"/>
        <dbReference type="ChEBI" id="CHEBI:82612"/>
        <dbReference type="ChEBI" id="CHEBI:137386"/>
        <dbReference type="ChEBI" id="CHEBI:137387"/>
        <dbReference type="EC" id="2.1.1.63"/>
    </reaction>
</comment>
<evidence type="ECO:0000256" key="4">
    <source>
        <dbReference type="ARBA" id="ARBA00022603"/>
    </source>
</evidence>
<dbReference type="PANTHER" id="PTHR10815:SF13">
    <property type="entry name" value="METHYLATED-DNA--PROTEIN-CYSTEINE METHYLTRANSFERASE"/>
    <property type="match status" value="1"/>
</dbReference>
<dbReference type="InterPro" id="IPR036217">
    <property type="entry name" value="MethylDNA_cys_MeTrfase_DNAb"/>
</dbReference>
<dbReference type="SUPFAM" id="SSF46767">
    <property type="entry name" value="Methylated DNA-protein cysteine methyltransferase, C-terminal domain"/>
    <property type="match status" value="1"/>
</dbReference>
<comment type="similarity">
    <text evidence="2">Belongs to the MGMT family.</text>
</comment>
<evidence type="ECO:0000259" key="10">
    <source>
        <dbReference type="Pfam" id="PF02870"/>
    </source>
</evidence>
<evidence type="ECO:0000256" key="2">
    <source>
        <dbReference type="ARBA" id="ARBA00008711"/>
    </source>
</evidence>
<dbReference type="InterPro" id="IPR036388">
    <property type="entry name" value="WH-like_DNA-bd_sf"/>
</dbReference>
<evidence type="ECO:0000256" key="8">
    <source>
        <dbReference type="ARBA" id="ARBA00049348"/>
    </source>
</evidence>
<dbReference type="InterPro" id="IPR008332">
    <property type="entry name" value="MethylG_MeTrfase_N"/>
</dbReference>
<gene>
    <name evidence="11" type="ORF">LCGC14_0571830</name>
</gene>
<dbReference type="GO" id="GO:0032259">
    <property type="term" value="P:methylation"/>
    <property type="evidence" value="ECO:0007669"/>
    <property type="project" value="UniProtKB-KW"/>
</dbReference>
<keyword evidence="7" id="KW-0234">DNA repair</keyword>
<sequence length="161" mass="18082">MNSNNDLSKTILITPVGHILLHTCETHLCAVELLINSNEAETEDVQSSVAQQAVKQFQSYFIDPQSEWTLPLLVRGTVFQKKVWQHLQSIPSGETQTYSEIAQILDTSARAIGNACRKNPFAIVIPCHRVVSKLGFGGYFGKKEGYEIDLKQWLLDHERGL</sequence>
<evidence type="ECO:0000256" key="6">
    <source>
        <dbReference type="ARBA" id="ARBA00022763"/>
    </source>
</evidence>
<comment type="catalytic activity">
    <reaction evidence="8">
        <text>a 6-O-methyl-2'-deoxyguanosine in DNA + L-cysteinyl-[protein] = S-methyl-L-cysteinyl-[protein] + a 2'-deoxyguanosine in DNA</text>
        <dbReference type="Rhea" id="RHEA:24000"/>
        <dbReference type="Rhea" id="RHEA-COMP:10131"/>
        <dbReference type="Rhea" id="RHEA-COMP:10132"/>
        <dbReference type="Rhea" id="RHEA-COMP:11367"/>
        <dbReference type="Rhea" id="RHEA-COMP:11368"/>
        <dbReference type="ChEBI" id="CHEBI:29950"/>
        <dbReference type="ChEBI" id="CHEBI:82612"/>
        <dbReference type="ChEBI" id="CHEBI:85445"/>
        <dbReference type="ChEBI" id="CHEBI:85448"/>
        <dbReference type="EC" id="2.1.1.63"/>
    </reaction>
</comment>
<dbReference type="InterPro" id="IPR036631">
    <property type="entry name" value="MGMT_N_sf"/>
</dbReference>
<dbReference type="InterPro" id="IPR001497">
    <property type="entry name" value="MethylDNA_cys_MeTrfase_AS"/>
</dbReference>
<keyword evidence="4" id="KW-0489">Methyltransferase</keyword>
<evidence type="ECO:0000313" key="11">
    <source>
        <dbReference type="EMBL" id="KKN56491.1"/>
    </source>
</evidence>
<dbReference type="AlphaFoldDB" id="A0A0F9U5B2"/>